<dbReference type="EMBL" id="MCGR01000029">
    <property type="protein sequence ID" value="ORY78410.1"/>
    <property type="molecule type" value="Genomic_DNA"/>
</dbReference>
<reference evidence="3 4" key="1">
    <citation type="submission" date="2016-07" db="EMBL/GenBank/DDBJ databases">
        <title>Pervasive Adenine N6-methylation of Active Genes in Fungi.</title>
        <authorList>
            <consortium name="DOE Joint Genome Institute"/>
            <person name="Mondo S.J."/>
            <person name="Dannebaum R.O."/>
            <person name="Kuo R.C."/>
            <person name="Labutti K."/>
            <person name="Haridas S."/>
            <person name="Kuo A."/>
            <person name="Salamov A."/>
            <person name="Ahrendt S.R."/>
            <person name="Lipzen A."/>
            <person name="Sullivan W."/>
            <person name="Andreopoulos W.B."/>
            <person name="Clum A."/>
            <person name="Lindquist E."/>
            <person name="Daum C."/>
            <person name="Ramamoorthy G.K."/>
            <person name="Gryganskyi A."/>
            <person name="Culley D."/>
            <person name="Magnuson J.K."/>
            <person name="James T.Y."/>
            <person name="O'Malley M.A."/>
            <person name="Stajich J.E."/>
            <person name="Spatafora J.W."/>
            <person name="Visel A."/>
            <person name="Grigoriev I.V."/>
        </authorList>
    </citation>
    <scope>NUCLEOTIDE SEQUENCE [LARGE SCALE GENOMIC DNA]</scope>
    <source>
        <strain evidence="3 4">62-1032</strain>
    </source>
</reference>
<feature type="compositionally biased region" description="Basic and acidic residues" evidence="1">
    <location>
        <begin position="86"/>
        <end position="100"/>
    </location>
</feature>
<dbReference type="Proteomes" id="UP000193467">
    <property type="component" value="Unassembled WGS sequence"/>
</dbReference>
<name>A0A1Y2F3D5_9BASI</name>
<dbReference type="AlphaFoldDB" id="A0A1Y2F3D5"/>
<keyword evidence="2" id="KW-0472">Membrane</keyword>
<feature type="region of interest" description="Disordered" evidence="1">
    <location>
        <begin position="75"/>
        <end position="143"/>
    </location>
</feature>
<evidence type="ECO:0000313" key="3">
    <source>
        <dbReference type="EMBL" id="ORY78410.1"/>
    </source>
</evidence>
<organism evidence="3 4">
    <name type="scientific">Leucosporidium creatinivorum</name>
    <dbReference type="NCBI Taxonomy" id="106004"/>
    <lineage>
        <taxon>Eukaryota</taxon>
        <taxon>Fungi</taxon>
        <taxon>Dikarya</taxon>
        <taxon>Basidiomycota</taxon>
        <taxon>Pucciniomycotina</taxon>
        <taxon>Microbotryomycetes</taxon>
        <taxon>Leucosporidiales</taxon>
        <taxon>Leucosporidium</taxon>
    </lineage>
</organism>
<feature type="compositionally biased region" description="Polar residues" evidence="1">
    <location>
        <begin position="14"/>
        <end position="29"/>
    </location>
</feature>
<feature type="region of interest" description="Disordered" evidence="1">
    <location>
        <begin position="1"/>
        <end position="29"/>
    </location>
</feature>
<keyword evidence="2" id="KW-1133">Transmembrane helix</keyword>
<evidence type="ECO:0000313" key="4">
    <source>
        <dbReference type="Proteomes" id="UP000193467"/>
    </source>
</evidence>
<protein>
    <submittedName>
        <fullName evidence="3">Uncharacterized protein</fullName>
    </submittedName>
</protein>
<comment type="caution">
    <text evidence="3">The sequence shown here is derived from an EMBL/GenBank/DDBJ whole genome shotgun (WGS) entry which is preliminary data.</text>
</comment>
<feature type="compositionally biased region" description="Basic and acidic residues" evidence="1">
    <location>
        <begin position="125"/>
        <end position="139"/>
    </location>
</feature>
<dbReference type="InParanoid" id="A0A1Y2F3D5"/>
<dbReference type="OrthoDB" id="2525208at2759"/>
<keyword evidence="2" id="KW-0812">Transmembrane</keyword>
<proteinExistence type="predicted"/>
<sequence>MKLSARGGVAGGDASSNPTQTIYASIPPSSTYRGPKVAGTYTGFVGVFVGAGIFTLILLSIFILLRYRHLRRTNAASSARGGPGESDFHRGREEHEEAFEMPRSWRGGGGDGDVGNESTASFDPAEFRGADGDGGREEPFYSNLAESRSREVFLEPVCAETRYDDPFERKEAEGRS</sequence>
<gene>
    <name evidence="3" type="ORF">BCR35DRAFT_305013</name>
</gene>
<feature type="transmembrane region" description="Helical" evidence="2">
    <location>
        <begin position="41"/>
        <end position="65"/>
    </location>
</feature>
<accession>A0A1Y2F3D5</accession>
<keyword evidence="4" id="KW-1185">Reference proteome</keyword>
<evidence type="ECO:0000256" key="1">
    <source>
        <dbReference type="SAM" id="MobiDB-lite"/>
    </source>
</evidence>
<evidence type="ECO:0000256" key="2">
    <source>
        <dbReference type="SAM" id="Phobius"/>
    </source>
</evidence>